<evidence type="ECO:0000256" key="4">
    <source>
        <dbReference type="ARBA" id="ARBA00022490"/>
    </source>
</evidence>
<evidence type="ECO:0000256" key="6">
    <source>
        <dbReference type="ARBA" id="ARBA00022723"/>
    </source>
</evidence>
<keyword evidence="12" id="KW-1185">Reference proteome</keyword>
<dbReference type="NCBIfam" id="TIGR00150">
    <property type="entry name" value="T6A_YjeE"/>
    <property type="match status" value="1"/>
</dbReference>
<evidence type="ECO:0000256" key="9">
    <source>
        <dbReference type="ARBA" id="ARBA00022842"/>
    </source>
</evidence>
<dbReference type="InterPro" id="IPR003442">
    <property type="entry name" value="T6A_TsaE"/>
</dbReference>
<dbReference type="Gene3D" id="3.40.50.300">
    <property type="entry name" value="P-loop containing nucleotide triphosphate hydrolases"/>
    <property type="match status" value="1"/>
</dbReference>
<reference evidence="11 12" key="1">
    <citation type="submission" date="2022-03" db="EMBL/GenBank/DDBJ databases">
        <title>Ignatzschineria rhizosphaerae HR5S32.</title>
        <authorList>
            <person name="Sun J.Q."/>
            <person name="Feng J.Y."/>
        </authorList>
    </citation>
    <scope>NUCLEOTIDE SEQUENCE [LARGE SCALE GENOMIC DNA]</scope>
    <source>
        <strain evidence="11 12">HR5S32</strain>
    </source>
</reference>
<evidence type="ECO:0000256" key="3">
    <source>
        <dbReference type="ARBA" id="ARBA00019010"/>
    </source>
</evidence>
<sequence>MTVKFDRILKSEEETALFARTLAKWIMKANLQDCKIYLEGNLGAGKTTFSRYFIQAFGVKGAIKSPTYTLIEPYELDDRTILHADLYRLSSPIELFDLGLLEEAGIWLIEWPEKGEGVLPSADIELKLEREGEALTVNVISQSAVGDALLADVQADL</sequence>
<dbReference type="PANTHER" id="PTHR33540:SF2">
    <property type="entry name" value="TRNA THREONYLCARBAMOYLADENOSINE BIOSYNTHESIS PROTEIN TSAE"/>
    <property type="match status" value="1"/>
</dbReference>
<keyword evidence="5" id="KW-0819">tRNA processing</keyword>
<evidence type="ECO:0000313" key="11">
    <source>
        <dbReference type="EMBL" id="UNM96196.1"/>
    </source>
</evidence>
<dbReference type="PANTHER" id="PTHR33540">
    <property type="entry name" value="TRNA THREONYLCARBAMOYLADENOSINE BIOSYNTHESIS PROTEIN TSAE"/>
    <property type="match status" value="1"/>
</dbReference>
<keyword evidence="4" id="KW-0963">Cytoplasm</keyword>
<evidence type="ECO:0000256" key="5">
    <source>
        <dbReference type="ARBA" id="ARBA00022694"/>
    </source>
</evidence>
<evidence type="ECO:0000256" key="1">
    <source>
        <dbReference type="ARBA" id="ARBA00004496"/>
    </source>
</evidence>
<dbReference type="RefSeq" id="WP_242149253.1">
    <property type="nucleotide sequence ID" value="NZ_CP093379.1"/>
</dbReference>
<dbReference type="SUPFAM" id="SSF52540">
    <property type="entry name" value="P-loop containing nucleoside triphosphate hydrolases"/>
    <property type="match status" value="1"/>
</dbReference>
<comment type="similarity">
    <text evidence="2">Belongs to the TsaE family.</text>
</comment>
<keyword evidence="7" id="KW-0547">Nucleotide-binding</keyword>
<keyword evidence="6" id="KW-0479">Metal-binding</keyword>
<proteinExistence type="inferred from homology"/>
<evidence type="ECO:0000256" key="2">
    <source>
        <dbReference type="ARBA" id="ARBA00007599"/>
    </source>
</evidence>
<keyword evidence="9" id="KW-0460">Magnesium</keyword>
<dbReference type="InterPro" id="IPR027417">
    <property type="entry name" value="P-loop_NTPase"/>
</dbReference>
<evidence type="ECO:0000256" key="8">
    <source>
        <dbReference type="ARBA" id="ARBA00022840"/>
    </source>
</evidence>
<organism evidence="11 12">
    <name type="scientific">Ignatzschineria rhizosphaerae</name>
    <dbReference type="NCBI Taxonomy" id="2923279"/>
    <lineage>
        <taxon>Bacteria</taxon>
        <taxon>Pseudomonadati</taxon>
        <taxon>Pseudomonadota</taxon>
        <taxon>Gammaproteobacteria</taxon>
        <taxon>Cardiobacteriales</taxon>
        <taxon>Ignatzschineriaceae</taxon>
        <taxon>Ignatzschineria</taxon>
    </lineage>
</organism>
<evidence type="ECO:0000256" key="7">
    <source>
        <dbReference type="ARBA" id="ARBA00022741"/>
    </source>
</evidence>
<evidence type="ECO:0000256" key="10">
    <source>
        <dbReference type="ARBA" id="ARBA00032441"/>
    </source>
</evidence>
<dbReference type="Proteomes" id="UP000829542">
    <property type="component" value="Chromosome"/>
</dbReference>
<evidence type="ECO:0000313" key="12">
    <source>
        <dbReference type="Proteomes" id="UP000829542"/>
    </source>
</evidence>
<accession>A0ABY3X630</accession>
<name>A0ABY3X630_9GAMM</name>
<dbReference type="EMBL" id="CP093379">
    <property type="protein sequence ID" value="UNM96196.1"/>
    <property type="molecule type" value="Genomic_DNA"/>
</dbReference>
<keyword evidence="8" id="KW-0067">ATP-binding</keyword>
<dbReference type="Pfam" id="PF02367">
    <property type="entry name" value="TsaE"/>
    <property type="match status" value="1"/>
</dbReference>
<comment type="subcellular location">
    <subcellularLocation>
        <location evidence="1">Cytoplasm</location>
    </subcellularLocation>
</comment>
<protein>
    <recommendedName>
        <fullName evidence="3">tRNA threonylcarbamoyladenosine biosynthesis protein TsaE</fullName>
    </recommendedName>
    <alternativeName>
        <fullName evidence="10">t(6)A37 threonylcarbamoyladenosine biosynthesis protein TsaE</fullName>
    </alternativeName>
</protein>
<gene>
    <name evidence="11" type="primary">tsaE</name>
    <name evidence="11" type="ORF">MMG00_13510</name>
</gene>